<dbReference type="EMBL" id="CAQQ02127232">
    <property type="status" value="NOT_ANNOTATED_CDS"/>
    <property type="molecule type" value="Genomic_DNA"/>
</dbReference>
<evidence type="ECO:0000313" key="2">
    <source>
        <dbReference type="EnsemblMetazoa" id="MESCA008180-PA"/>
    </source>
</evidence>
<organism evidence="2 3">
    <name type="scientific">Megaselia scalaris</name>
    <name type="common">Humpbacked fly</name>
    <name type="synonym">Phora scalaris</name>
    <dbReference type="NCBI Taxonomy" id="36166"/>
    <lineage>
        <taxon>Eukaryota</taxon>
        <taxon>Metazoa</taxon>
        <taxon>Ecdysozoa</taxon>
        <taxon>Arthropoda</taxon>
        <taxon>Hexapoda</taxon>
        <taxon>Insecta</taxon>
        <taxon>Pterygota</taxon>
        <taxon>Neoptera</taxon>
        <taxon>Endopterygota</taxon>
        <taxon>Diptera</taxon>
        <taxon>Brachycera</taxon>
        <taxon>Muscomorpha</taxon>
        <taxon>Platypezoidea</taxon>
        <taxon>Phoridae</taxon>
        <taxon>Megaseliini</taxon>
        <taxon>Megaselia</taxon>
    </lineage>
</organism>
<protein>
    <submittedName>
        <fullName evidence="2">Uncharacterized protein</fullName>
    </submittedName>
</protein>
<reference evidence="2" key="2">
    <citation type="submission" date="2015-06" db="UniProtKB">
        <authorList>
            <consortium name="EnsemblMetazoa"/>
        </authorList>
    </citation>
    <scope>IDENTIFICATION</scope>
</reference>
<keyword evidence="3" id="KW-1185">Reference proteome</keyword>
<name>T1GWK3_MEGSC</name>
<dbReference type="EnsemblMetazoa" id="MESCA008180-RA">
    <property type="protein sequence ID" value="MESCA008180-PA"/>
    <property type="gene ID" value="MESCA008180"/>
</dbReference>
<feature type="region of interest" description="Disordered" evidence="1">
    <location>
        <begin position="18"/>
        <end position="45"/>
    </location>
</feature>
<dbReference type="HOGENOM" id="CLU_2608771_0_0_1"/>
<feature type="compositionally biased region" description="Basic and acidic residues" evidence="1">
    <location>
        <begin position="28"/>
        <end position="41"/>
    </location>
</feature>
<evidence type="ECO:0000313" key="3">
    <source>
        <dbReference type="Proteomes" id="UP000015102"/>
    </source>
</evidence>
<proteinExistence type="predicted"/>
<dbReference type="Proteomes" id="UP000015102">
    <property type="component" value="Unassembled WGS sequence"/>
</dbReference>
<reference evidence="3" key="1">
    <citation type="submission" date="2013-02" db="EMBL/GenBank/DDBJ databases">
        <authorList>
            <person name="Hughes D."/>
        </authorList>
    </citation>
    <scope>NUCLEOTIDE SEQUENCE</scope>
    <source>
        <strain>Durham</strain>
        <strain evidence="3">NC isolate 2 -- Noor lab</strain>
    </source>
</reference>
<sequence>MYSQSYKDIERYHKSTRAAIAIKQNTETPEKKARRKERDDQNSTDTKLYLEESVLERKLPDADLKALVDFQLDWILMNG</sequence>
<accession>T1GWK3</accession>
<evidence type="ECO:0000256" key="1">
    <source>
        <dbReference type="SAM" id="MobiDB-lite"/>
    </source>
</evidence>
<dbReference type="AlphaFoldDB" id="T1GWK3"/>
<dbReference type="STRING" id="36166.T1GWK3"/>